<evidence type="ECO:0008006" key="4">
    <source>
        <dbReference type="Google" id="ProtNLM"/>
    </source>
</evidence>
<feature type="region of interest" description="Disordered" evidence="1">
    <location>
        <begin position="218"/>
        <end position="239"/>
    </location>
</feature>
<organism evidence="2 3">
    <name type="scientific">Colletotrichum plurivorum</name>
    <dbReference type="NCBI Taxonomy" id="2175906"/>
    <lineage>
        <taxon>Eukaryota</taxon>
        <taxon>Fungi</taxon>
        <taxon>Dikarya</taxon>
        <taxon>Ascomycota</taxon>
        <taxon>Pezizomycotina</taxon>
        <taxon>Sordariomycetes</taxon>
        <taxon>Hypocreomycetidae</taxon>
        <taxon>Glomerellales</taxon>
        <taxon>Glomerellaceae</taxon>
        <taxon>Colletotrichum</taxon>
        <taxon>Colletotrichum orchidearum species complex</taxon>
    </lineage>
</organism>
<gene>
    <name evidence="2" type="ORF">CPLU01_11563</name>
</gene>
<evidence type="ECO:0000313" key="2">
    <source>
        <dbReference type="EMBL" id="KAF6823128.1"/>
    </source>
</evidence>
<comment type="caution">
    <text evidence="2">The sequence shown here is derived from an EMBL/GenBank/DDBJ whole genome shotgun (WGS) entry which is preliminary data.</text>
</comment>
<proteinExistence type="predicted"/>
<dbReference type="Gene3D" id="3.40.50.200">
    <property type="entry name" value="Peptidase S8/S53 domain"/>
    <property type="match status" value="1"/>
</dbReference>
<evidence type="ECO:0000313" key="3">
    <source>
        <dbReference type="Proteomes" id="UP000654918"/>
    </source>
</evidence>
<feature type="region of interest" description="Disordered" evidence="1">
    <location>
        <begin position="468"/>
        <end position="490"/>
    </location>
</feature>
<dbReference type="Proteomes" id="UP000654918">
    <property type="component" value="Unassembled WGS sequence"/>
</dbReference>
<accession>A0A8H6N817</accession>
<dbReference type="GO" id="GO:0006508">
    <property type="term" value="P:proteolysis"/>
    <property type="evidence" value="ECO:0007669"/>
    <property type="project" value="InterPro"/>
</dbReference>
<protein>
    <recommendedName>
        <fullName evidence="4">Peptidase S8/S53 domain-containing protein</fullName>
    </recommendedName>
</protein>
<dbReference type="EMBL" id="WIGO01000219">
    <property type="protein sequence ID" value="KAF6823128.1"/>
    <property type="molecule type" value="Genomic_DNA"/>
</dbReference>
<dbReference type="AlphaFoldDB" id="A0A8H6N817"/>
<dbReference type="CDD" id="cd00306">
    <property type="entry name" value="Peptidases_S8_S53"/>
    <property type="match status" value="1"/>
</dbReference>
<reference evidence="2" key="1">
    <citation type="journal article" date="2020" name="Phytopathology">
        <title>Genome Sequence Resources of Colletotrichum truncatum, C. plurivorum, C. musicola, and C. sojae: Four Species Pathogenic to Soybean (Glycine max).</title>
        <authorList>
            <person name="Rogerio F."/>
            <person name="Boufleur T.R."/>
            <person name="Ciampi-Guillardi M."/>
            <person name="Sukno S.A."/>
            <person name="Thon M.R."/>
            <person name="Massola Junior N.S."/>
            <person name="Baroncelli R."/>
        </authorList>
    </citation>
    <scope>NUCLEOTIDE SEQUENCE</scope>
    <source>
        <strain evidence="2">LFN00145</strain>
    </source>
</reference>
<sequence>METLVLRGQEKHSSVAGYVRSCLFSLELCPQKAAKVHPRELSMMEDQFSRFCVWKDSIGVFSEGRSSLDHRLREAPEVREIIIALSETFNYRLQESTVFMIRNEYGDDVEPFLADQFEHYIRDRFPNIGENIASLLPEPWLSDGNKYFIADLAMERNHKGSLGYKESPSCRNLSPKLPFCLPCSIPKRKRVKNQPKATTPNLARTRLEVFYNQQCRLLRPSSPQPSKEPQAAHSGKFSDSQLEMIADRNSLIMDPIFESCPLCGTEDIGANMEGHIAGHLQLLALKSLPAYEQEALEVGELQDEETGSLALSGQHSRTMVAVREDHKAISPSVNSVGQYPEDHSCDFIEESLFNNTPLTDRRAYEWGFAIQHQLASKDAGDDPILRDFWSVFVPDLEYPADWTEILGPQAEYDPEYDGVIQSFAAHARGDPPLVPRPTLGEMYTRCPSSYVWTGRDFDSVISSESALKATSTDDPPLKSMGSSVSDMYEPRFAPSARPEDTWIREQFEEVQEMLKRMDESEPVKIAVLDTGCNLNASQFLKFPQDRQRIIWRDFAGSSRTSIDEDETDGGMGHGTLVVSFLLNLLPLATIVVCRIAKERPRIDPKSDQITAAIIWAVRRRDVDVVCLAFGVSPPTNVLVLANSRRAQGLTFRQYPPLIFVACTEGAHLPDFADYVIPVWAAEADGTSTAILAATTALFLQYTSSFAIWKSKVGSSEYTGMGGLRWRLNMEALFRKIGTETDEHMWFVKPSSLFFDVTRWPQSYSEIVTEVLEDSLLFERSPFAV</sequence>
<keyword evidence="3" id="KW-1185">Reference proteome</keyword>
<dbReference type="SUPFAM" id="SSF52743">
    <property type="entry name" value="Subtilisin-like"/>
    <property type="match status" value="1"/>
</dbReference>
<name>A0A8H6N817_9PEZI</name>
<dbReference type="GO" id="GO:0004252">
    <property type="term" value="F:serine-type endopeptidase activity"/>
    <property type="evidence" value="ECO:0007669"/>
    <property type="project" value="InterPro"/>
</dbReference>
<dbReference type="InterPro" id="IPR036852">
    <property type="entry name" value="Peptidase_S8/S53_dom_sf"/>
</dbReference>
<evidence type="ECO:0000256" key="1">
    <source>
        <dbReference type="SAM" id="MobiDB-lite"/>
    </source>
</evidence>